<dbReference type="InterPro" id="IPR050922">
    <property type="entry name" value="LytR/CpsA/Psr_CW_biosynth"/>
</dbReference>
<keyword evidence="4" id="KW-1185">Reference proteome</keyword>
<dbReference type="Gene3D" id="3.40.630.190">
    <property type="entry name" value="LCP protein"/>
    <property type="match status" value="1"/>
</dbReference>
<evidence type="ECO:0000313" key="3">
    <source>
        <dbReference type="EMBL" id="MBT0994601.1"/>
    </source>
</evidence>
<evidence type="ECO:0000256" key="1">
    <source>
        <dbReference type="ARBA" id="ARBA00006068"/>
    </source>
</evidence>
<dbReference type="Proteomes" id="UP000722125">
    <property type="component" value="Unassembled WGS sequence"/>
</dbReference>
<name>A0ABS5TZW9_9CELL</name>
<dbReference type="Pfam" id="PF03816">
    <property type="entry name" value="LytR_cpsA_psr"/>
    <property type="match status" value="1"/>
</dbReference>
<dbReference type="PANTHER" id="PTHR33392:SF6">
    <property type="entry name" value="POLYISOPRENYL-TEICHOIC ACID--PEPTIDOGLYCAN TEICHOIC ACID TRANSFERASE TAGU"/>
    <property type="match status" value="1"/>
</dbReference>
<accession>A0ABS5TZW9</accession>
<comment type="caution">
    <text evidence="3">The sequence shown here is derived from an EMBL/GenBank/DDBJ whole genome shotgun (WGS) entry which is preliminary data.</text>
</comment>
<sequence length="300" mass="31321">MVLVLLLAWPIGLVVWANGKLNRTEALSGAAGTPGTTYLITGSDSRADGGVKDDGTAGERSDTILLLHVPESGPTALVSLPRDTYVDIPGHGDGKINAAYAYGGAPLLVETVEGLTGLTVDHYAEIGMAGVKDIVDAVGGVRLCYDTDVNDRDSHLKWKAGCHTVDGTVALQFARMRKADPLGDIGRAQRQRQLVGAVLENVDPKSIAVRPAQQVALIDAATASLTVDESAGIIDLARLALAFRSANGSDGITGTPPIADLDYRPGGVGSTVLLDPEETPHFFEQIRDGELPPGKVNGLD</sequence>
<reference evidence="3 4" key="1">
    <citation type="submission" date="2021-05" db="EMBL/GenBank/DDBJ databases">
        <title>Description of Cellulomonas sp. DKR-3 sp. nov.</title>
        <authorList>
            <person name="Dahal R.H."/>
            <person name="Chaudhary D.K."/>
        </authorList>
    </citation>
    <scope>NUCLEOTIDE SEQUENCE [LARGE SCALE GENOMIC DNA]</scope>
    <source>
        <strain evidence="3 4">DKR-3</strain>
    </source>
</reference>
<evidence type="ECO:0000259" key="2">
    <source>
        <dbReference type="Pfam" id="PF03816"/>
    </source>
</evidence>
<comment type="similarity">
    <text evidence="1">Belongs to the LytR/CpsA/Psr (LCP) family.</text>
</comment>
<gene>
    <name evidence="3" type="ORF">KIN34_09910</name>
</gene>
<evidence type="ECO:0000313" key="4">
    <source>
        <dbReference type="Proteomes" id="UP000722125"/>
    </source>
</evidence>
<feature type="domain" description="Cell envelope-related transcriptional attenuator" evidence="2">
    <location>
        <begin position="60"/>
        <end position="202"/>
    </location>
</feature>
<organism evidence="3 4">
    <name type="scientific">Cellulomonas fulva</name>
    <dbReference type="NCBI Taxonomy" id="2835530"/>
    <lineage>
        <taxon>Bacteria</taxon>
        <taxon>Bacillati</taxon>
        <taxon>Actinomycetota</taxon>
        <taxon>Actinomycetes</taxon>
        <taxon>Micrococcales</taxon>
        <taxon>Cellulomonadaceae</taxon>
        <taxon>Cellulomonas</taxon>
    </lineage>
</organism>
<dbReference type="NCBIfam" id="TIGR00350">
    <property type="entry name" value="lytR_cpsA_psr"/>
    <property type="match status" value="1"/>
</dbReference>
<proteinExistence type="inferred from homology"/>
<protein>
    <submittedName>
        <fullName evidence="3">LCP family protein</fullName>
    </submittedName>
</protein>
<dbReference type="PANTHER" id="PTHR33392">
    <property type="entry name" value="POLYISOPRENYL-TEICHOIC ACID--PEPTIDOGLYCAN TEICHOIC ACID TRANSFERASE TAGU"/>
    <property type="match status" value="1"/>
</dbReference>
<dbReference type="InterPro" id="IPR004474">
    <property type="entry name" value="LytR_CpsA_psr"/>
</dbReference>
<dbReference type="EMBL" id="JAHBOH010000001">
    <property type="protein sequence ID" value="MBT0994601.1"/>
    <property type="molecule type" value="Genomic_DNA"/>
</dbReference>